<feature type="transmembrane region" description="Helical" evidence="3">
    <location>
        <begin position="471"/>
        <end position="493"/>
    </location>
</feature>
<keyword evidence="1" id="KW-1015">Disulfide bond</keyword>
<keyword evidence="3" id="KW-1133">Transmembrane helix</keyword>
<dbReference type="PROSITE" id="PS00022">
    <property type="entry name" value="EGF_1"/>
    <property type="match status" value="3"/>
</dbReference>
<feature type="region of interest" description="Disordered" evidence="2">
    <location>
        <begin position="1216"/>
        <end position="1383"/>
    </location>
</feature>
<feature type="transmembrane region" description="Helical" evidence="3">
    <location>
        <begin position="1854"/>
        <end position="1875"/>
    </location>
</feature>
<keyword evidence="3" id="KW-0472">Membrane</keyword>
<dbReference type="SMART" id="SM00181">
    <property type="entry name" value="EGF"/>
    <property type="match status" value="4"/>
</dbReference>
<dbReference type="OrthoDB" id="6130531at2759"/>
<keyword evidence="1" id="KW-0245">EGF-like domain</keyword>
<dbReference type="PROSITE" id="PS01186">
    <property type="entry name" value="EGF_2"/>
    <property type="match status" value="1"/>
</dbReference>
<comment type="caution">
    <text evidence="1">Lacks conserved residue(s) required for the propagation of feature annotation.</text>
</comment>
<dbReference type="InterPro" id="IPR042480">
    <property type="entry name" value="DISP3"/>
</dbReference>
<dbReference type="Gene3D" id="2.10.25.10">
    <property type="entry name" value="Laminin"/>
    <property type="match status" value="1"/>
</dbReference>
<evidence type="ECO:0000313" key="6">
    <source>
        <dbReference type="EMBL" id="CAE7575903.1"/>
    </source>
</evidence>
<feature type="domain" description="SSD" evidence="5">
    <location>
        <begin position="315"/>
        <end position="480"/>
    </location>
</feature>
<feature type="transmembrane region" description="Helical" evidence="3">
    <location>
        <begin position="346"/>
        <end position="366"/>
    </location>
</feature>
<dbReference type="GO" id="GO:0005737">
    <property type="term" value="C:cytoplasm"/>
    <property type="evidence" value="ECO:0007669"/>
    <property type="project" value="TreeGrafter"/>
</dbReference>
<feature type="transmembrane region" description="Helical" evidence="3">
    <location>
        <begin position="1985"/>
        <end position="2008"/>
    </location>
</feature>
<feature type="domain" description="EGF-like" evidence="4">
    <location>
        <begin position="1561"/>
        <end position="1599"/>
    </location>
</feature>
<dbReference type="PROSITE" id="PS50026">
    <property type="entry name" value="EGF_3"/>
    <property type="match status" value="1"/>
</dbReference>
<feature type="transmembrane region" description="Helical" evidence="3">
    <location>
        <begin position="397"/>
        <end position="414"/>
    </location>
</feature>
<dbReference type="PANTHER" id="PTHR46687:SF1">
    <property type="entry name" value="PROTEIN DISPATCHED HOMOLOG 3"/>
    <property type="match status" value="1"/>
</dbReference>
<accession>A0A812UN97</accession>
<dbReference type="InterPro" id="IPR000742">
    <property type="entry name" value="EGF"/>
</dbReference>
<keyword evidence="7" id="KW-1185">Reference proteome</keyword>
<sequence length="2074" mass="222067">MNDDLLPANLGRLWKTWKNCSYGIAAAIGFLVVACIFVIGYVNLDFSDYLRAELEDQYLLDAAGEASSEQVRKTGNRRRRSEEWKAWTVYAYEQGLLRSNASTNEGSDLRRLQQETSATPVQTTLAYQIWELDIFYQAVDPSKGIFTEEALREIKDFEDRLVSFDGFESFCRRWHDRGASCDVPYSVKNLFFSVPDASLHNGSTMSLSYDGSGTLASIESVLQEMLSNDVRWWTDGDFNRNNLKSQYSRATVYGGAPLPGYLSWDDRQGEQEAKINSWLGRLFEDFLRRADLTGERAFPYQHVKITWFEKRINNYEILFYLRFDSLMALGTMATVALLVLARIQNLFITFFGAIGVALAFVGTYYFHFVVAGFKALTILDFVSLFVILGIAADDVLLLFNTYSLATVLLGAEATPKQKMWWAYKEGTAPMLVTTVTTCGSFYANCFSIVTVVRSFGFFMATLVAWNFLNVLIIFPAAILVNDLYIIPALSWFCRCRMCRRAGRRDQVAQEPQGLQPKRRLTAKGLADVDHEDLGLFDRLVARRFSPCLHTLRWALILLSIVAAATFCYLAVVAFHVSEGAIKVFEEDLNLGRLEQLRKEVFPANTNEDFREAIRVTPPDRAFDVRSCPGRVGSGNSSWCSAQGTCDAASSTCTCDEPFVGQACSVAKAAGMLDLVYFSIAEEPGEYLYAHVLSSPELLAAPSSLPPGRGDFFLRNEGDEDVDWQLDSVPSWLSFAPTAGVLTKRSFSRTDEAYAGRTSFQAALDLAGRPAGWSESASLWIQAATPSTSLPPRLLRVTATVVSPPALAALKAFAEGSEVLLQPAFEVARGFGADPSENRVSQNTEIRYQVSSQSDWLRVDLEVWGGEDAVTVDGRPLRGGSLGISAPGSIQIQVVSSFRDYATTYILDAIRSCDGPCPTETSTSVTTTRITSTLAPGATTTTLTRTTSRTQETDHLVGVMSLTALNCPALQTSEGRSSLASGLAEIAEVEEAAVSISVWCNGRRLSSRQLQVSPAELLYSLVVGGAATADVVNRLELESPETMTNKLQASLDQREGLPPIQLEVLSLGEVLINPDPTTTATTSTMTATASSSTATATSITTTSVSETRTTTTSFTATATSITSSTITKTQSTATSLTLTSSSSSSATTTASSVTSVTTTRSTGTTTTGTRTASTTWTATSTLSTAADTTLTATTTTETAKDSATTATVSTVSTMTATQTEVTTTSITTSTSTTTADASTMTSTVSTTASSTSSSSRTYSATSSTTTSTTDSTVSSSSTETVSSTSSAQPTTTSTLSTLTSTSKSTSTTASSTTTSSSTTLSSTTSVTMTTSASYTSSSSRTGTATSATETSSSSLVSTTATSTGTTSTSSSISTSSSTFSDTTSTLTSITSTSITRTHTWTSTTTESATTSTATLTFADGFGYIYGEVRLGACPDLGLEGLEALRSGIGSVAEVEASSVAVRLCPEQEVGRRLQATPPAPSLEYSIHVPDERGPELFPRALGALLETTPASMQGALNDALASRGFAETLLVLDVSVSSGAPPTTRTSSSTSSLTATSSSTTSTILCPGNPVCAGAGSCVQQESGDWSCECLETFAGEDCTVRVCPTCANNASCLESSQDLDAVWGCTCVEPYYGPRCEEIRCPGNCTNAGDCDTATGECSCFAGHLGEDCAVKEVPLTNAIQITIVFGLLGYKEENRSAPAYDDSVDLWAPPAQAHMLRACSDARADAKLLVKSELSCWIESFAEFMPIVGGSFPVNGSMAEEAFQAFMHQNVAVQKSYQNDVRTSGEDFAGRLMFARLRMQVNMAVNAEREQKDVMRRRWQDFVDTLNLNAPPEAGKAMMMSWVWTALSLEESVFSSTILAFSLSLSTSMVAVALFTRDLMLAFYVCLNILLVVCVLSGFLLNVLGYDFGVVEAIGATIFVGLSVDYCLHLAHGYHTANARQAKVRVHNALVMLTPTILGGALTTIAGCAFLLPCRIILFRKLGWTLMLNAIIAITYTFTFLAPLLMLAGPTQQGIKPEAMAGYLDRGSASSGSPTQSFAAVTSRFVQTEVVPDPTCIGKAAHPGCTFEFGCPG</sequence>
<feature type="region of interest" description="Disordered" evidence="2">
    <location>
        <begin position="1537"/>
        <end position="1557"/>
    </location>
</feature>
<keyword evidence="3" id="KW-0812">Transmembrane</keyword>
<feature type="transmembrane region" description="Helical" evidence="3">
    <location>
        <begin position="1950"/>
        <end position="1973"/>
    </location>
</feature>
<proteinExistence type="predicted"/>
<protein>
    <submittedName>
        <fullName evidence="6">DISP3 protein</fullName>
    </submittedName>
</protein>
<dbReference type="EMBL" id="CAJNDS010002731">
    <property type="protein sequence ID" value="CAE7575903.1"/>
    <property type="molecule type" value="Genomic_DNA"/>
</dbReference>
<evidence type="ECO:0000256" key="1">
    <source>
        <dbReference type="PROSITE-ProRule" id="PRU00076"/>
    </source>
</evidence>
<reference evidence="6" key="1">
    <citation type="submission" date="2021-02" db="EMBL/GenBank/DDBJ databases">
        <authorList>
            <person name="Dougan E. K."/>
            <person name="Rhodes N."/>
            <person name="Thang M."/>
            <person name="Chan C."/>
        </authorList>
    </citation>
    <scope>NUCLEOTIDE SEQUENCE</scope>
</reference>
<feature type="disulfide bond" evidence="1">
    <location>
        <begin position="1589"/>
        <end position="1598"/>
    </location>
</feature>
<feature type="compositionally biased region" description="Low complexity" evidence="2">
    <location>
        <begin position="1542"/>
        <end position="1557"/>
    </location>
</feature>
<feature type="transmembrane region" description="Helical" evidence="3">
    <location>
        <begin position="1911"/>
        <end position="1929"/>
    </location>
</feature>
<dbReference type="PROSITE" id="PS50156">
    <property type="entry name" value="SSD"/>
    <property type="match status" value="1"/>
</dbReference>
<feature type="transmembrane region" description="Helical" evidence="3">
    <location>
        <begin position="22"/>
        <end position="44"/>
    </location>
</feature>
<dbReference type="Proteomes" id="UP000604046">
    <property type="component" value="Unassembled WGS sequence"/>
</dbReference>
<feature type="transmembrane region" description="Helical" evidence="3">
    <location>
        <begin position="1882"/>
        <end position="1905"/>
    </location>
</feature>
<organism evidence="6 7">
    <name type="scientific">Symbiodinium natans</name>
    <dbReference type="NCBI Taxonomy" id="878477"/>
    <lineage>
        <taxon>Eukaryota</taxon>
        <taxon>Sar</taxon>
        <taxon>Alveolata</taxon>
        <taxon>Dinophyceae</taxon>
        <taxon>Suessiales</taxon>
        <taxon>Symbiodiniaceae</taxon>
        <taxon>Symbiodinium</taxon>
    </lineage>
</organism>
<dbReference type="PANTHER" id="PTHR46687">
    <property type="entry name" value="PROTEIN DISPATCHED HOMOLOG 3"/>
    <property type="match status" value="1"/>
</dbReference>
<evidence type="ECO:0000256" key="2">
    <source>
        <dbReference type="SAM" id="MobiDB-lite"/>
    </source>
</evidence>
<comment type="caution">
    <text evidence="6">The sequence shown here is derived from an EMBL/GenBank/DDBJ whole genome shotgun (WGS) entry which is preliminary data.</text>
</comment>
<gene>
    <name evidence="6" type="primary">DISP3</name>
    <name evidence="6" type="ORF">SNAT2548_LOCUS32848</name>
</gene>
<evidence type="ECO:0000259" key="5">
    <source>
        <dbReference type="PROSITE" id="PS50156"/>
    </source>
</evidence>
<evidence type="ECO:0000259" key="4">
    <source>
        <dbReference type="PROSITE" id="PS50026"/>
    </source>
</evidence>
<evidence type="ECO:0000313" key="7">
    <source>
        <dbReference type="Proteomes" id="UP000604046"/>
    </source>
</evidence>
<feature type="region of interest" description="Disordered" evidence="2">
    <location>
        <begin position="1136"/>
        <end position="1172"/>
    </location>
</feature>
<feature type="transmembrane region" description="Helical" evidence="3">
    <location>
        <begin position="553"/>
        <end position="576"/>
    </location>
</feature>
<dbReference type="Gene3D" id="1.20.1640.10">
    <property type="entry name" value="Multidrug efflux transporter AcrB transmembrane domain"/>
    <property type="match status" value="2"/>
</dbReference>
<dbReference type="InterPro" id="IPR000731">
    <property type="entry name" value="SSD"/>
</dbReference>
<name>A0A812UN97_9DINO</name>
<dbReference type="SUPFAM" id="SSF82866">
    <property type="entry name" value="Multidrug efflux transporter AcrB transmembrane domain"/>
    <property type="match status" value="2"/>
</dbReference>
<feature type="transmembrane region" description="Helical" evidence="3">
    <location>
        <begin position="319"/>
        <end position="340"/>
    </location>
</feature>
<evidence type="ECO:0000256" key="3">
    <source>
        <dbReference type="SAM" id="Phobius"/>
    </source>
</evidence>